<protein>
    <recommendedName>
        <fullName evidence="3">PDZ domain-containing protein</fullName>
    </recommendedName>
</protein>
<dbReference type="Gene3D" id="2.30.42.10">
    <property type="match status" value="1"/>
</dbReference>
<feature type="compositionally biased region" description="Polar residues" evidence="2">
    <location>
        <begin position="279"/>
        <end position="299"/>
    </location>
</feature>
<evidence type="ECO:0000313" key="5">
    <source>
        <dbReference type="Proteomes" id="UP000829354"/>
    </source>
</evidence>
<dbReference type="FunFam" id="2.30.42.10:FF:000334">
    <property type="entry name" value="Mitochondrial scaffolding protein 1"/>
    <property type="match status" value="1"/>
</dbReference>
<evidence type="ECO:0000313" key="4">
    <source>
        <dbReference type="EMBL" id="UMM35345.1"/>
    </source>
</evidence>
<dbReference type="InterPro" id="IPR001478">
    <property type="entry name" value="PDZ"/>
</dbReference>
<evidence type="ECO:0000256" key="2">
    <source>
        <dbReference type="SAM" id="MobiDB-lite"/>
    </source>
</evidence>
<dbReference type="Proteomes" id="UP000829354">
    <property type="component" value="Chromosome V"/>
</dbReference>
<feature type="domain" description="PDZ" evidence="3">
    <location>
        <begin position="171"/>
        <end position="243"/>
    </location>
</feature>
<keyword evidence="5" id="KW-1185">Reference proteome</keyword>
<dbReference type="EMBL" id="CP092624">
    <property type="protein sequence ID" value="UMM35345.1"/>
    <property type="molecule type" value="Genomic_DNA"/>
</dbReference>
<name>A0AAE9F6S3_CAEBR</name>
<dbReference type="Pfam" id="PF01133">
    <property type="entry name" value="ER"/>
    <property type="match status" value="1"/>
</dbReference>
<reference evidence="4 5" key="1">
    <citation type="submission" date="2022-04" db="EMBL/GenBank/DDBJ databases">
        <title>Chromosome-level reference genomes for two strains of Caenorhabditis briggsae: an improved platform for comparative genomics.</title>
        <authorList>
            <person name="Stevens L."/>
            <person name="Andersen E."/>
        </authorList>
    </citation>
    <scope>NUCLEOTIDE SEQUENCE [LARGE SCALE GENOMIC DNA]</scope>
    <source>
        <strain evidence="4">VX34</strain>
        <tissue evidence="4">Whole-organism</tissue>
    </source>
</reference>
<dbReference type="PANTHER" id="PTHR12373:SF0">
    <property type="entry name" value="ENHANCER OF RUDIMENTARY HOMOLOG"/>
    <property type="match status" value="1"/>
</dbReference>
<dbReference type="SMART" id="SM00228">
    <property type="entry name" value="PDZ"/>
    <property type="match status" value="1"/>
</dbReference>
<accession>A0AAE9F6S3</accession>
<gene>
    <name evidence="4" type="ORF">L5515_008011</name>
</gene>
<dbReference type="SUPFAM" id="SSF143875">
    <property type="entry name" value="ERH-like"/>
    <property type="match status" value="1"/>
</dbReference>
<dbReference type="Pfam" id="PF00595">
    <property type="entry name" value="PDZ"/>
    <property type="match status" value="1"/>
</dbReference>
<dbReference type="InterPro" id="IPR000781">
    <property type="entry name" value="ERH"/>
</dbReference>
<dbReference type="PROSITE" id="PS01290">
    <property type="entry name" value="ER"/>
    <property type="match status" value="1"/>
</dbReference>
<feature type="region of interest" description="Disordered" evidence="2">
    <location>
        <begin position="279"/>
        <end position="304"/>
    </location>
</feature>
<comment type="similarity">
    <text evidence="1">Belongs to the E(R) family.</text>
</comment>
<dbReference type="InterPro" id="IPR035912">
    <property type="entry name" value="EHR_sf"/>
</dbReference>
<dbReference type="Gene3D" id="3.30.2260.10">
    <property type="entry name" value="Enhancer of rudimentary"/>
    <property type="match status" value="1"/>
</dbReference>
<proteinExistence type="inferred from homology"/>
<dbReference type="AlphaFoldDB" id="A0AAE9F6S3"/>
<dbReference type="PROSITE" id="PS50106">
    <property type="entry name" value="PDZ"/>
    <property type="match status" value="1"/>
</dbReference>
<organism evidence="4 5">
    <name type="scientific">Caenorhabditis briggsae</name>
    <dbReference type="NCBI Taxonomy" id="6238"/>
    <lineage>
        <taxon>Eukaryota</taxon>
        <taxon>Metazoa</taxon>
        <taxon>Ecdysozoa</taxon>
        <taxon>Nematoda</taxon>
        <taxon>Chromadorea</taxon>
        <taxon>Rhabditida</taxon>
        <taxon>Rhabditina</taxon>
        <taxon>Rhabditomorpha</taxon>
        <taxon>Rhabditoidea</taxon>
        <taxon>Rhabditidae</taxon>
        <taxon>Peloderinae</taxon>
        <taxon>Caenorhabditis</taxon>
    </lineage>
</organism>
<dbReference type="SUPFAM" id="SSF50156">
    <property type="entry name" value="PDZ domain-like"/>
    <property type="match status" value="1"/>
</dbReference>
<sequence>MSHTILLLQPTDNIESRSWSDYESTNDCLDGICKVYEEYLKKKTPTKPTITYDISNLFEFIDDLKDLSMLVLDSETYTYVPHNKQFVKESIYKLMDTSMMVSPPQEDVVLNADSEPVFEHGATLVSSPFHADAEHTFDISFAAEVTDDMTFDDTTTTSRNHDSIPEEALKMVEIQKTNHGFGFNIVGGTDNPHFPGDIGIYVSSVNSESKSYGVVRTGDKILSFDGIDMTSKTHDEAVDVFRSVETGHVAKMLIDREYLYLQEDRTQTPTASAILSPQVTPQTNGVRNTDTPKSMTNSESKGRLTSHGISAVIERIRGKVYDEEDVQSVTSYAPSTHSIIDDVPRTPRKPLSILDPRNNSWITEALFIRSRK</sequence>
<evidence type="ECO:0000256" key="1">
    <source>
        <dbReference type="ARBA" id="ARBA00007491"/>
    </source>
</evidence>
<evidence type="ECO:0000259" key="3">
    <source>
        <dbReference type="PROSITE" id="PS50106"/>
    </source>
</evidence>
<dbReference type="PANTHER" id="PTHR12373">
    <property type="entry name" value="ENHANCER OF RUDIMENTARY ERH"/>
    <property type="match status" value="1"/>
</dbReference>
<dbReference type="InterPro" id="IPR036034">
    <property type="entry name" value="PDZ_sf"/>
</dbReference>